<dbReference type="SUPFAM" id="SSF47413">
    <property type="entry name" value="lambda repressor-like DNA-binding domains"/>
    <property type="match status" value="1"/>
</dbReference>
<dbReference type="InterPro" id="IPR001387">
    <property type="entry name" value="Cro/C1-type_HTH"/>
</dbReference>
<dbReference type="RefSeq" id="WP_147288462.1">
    <property type="nucleotide sequence ID" value="NZ_UGVL01000001.1"/>
</dbReference>
<dbReference type="Proteomes" id="UP000255233">
    <property type="component" value="Unassembled WGS sequence"/>
</dbReference>
<evidence type="ECO:0000313" key="4">
    <source>
        <dbReference type="Proteomes" id="UP000255233"/>
    </source>
</evidence>
<protein>
    <recommendedName>
        <fullName evidence="5">Helix-turn-helix</fullName>
    </recommendedName>
</protein>
<evidence type="ECO:0000259" key="1">
    <source>
        <dbReference type="PROSITE" id="PS50172"/>
    </source>
</evidence>
<dbReference type="PROSITE" id="PS50943">
    <property type="entry name" value="HTH_CROC1"/>
    <property type="match status" value="1"/>
</dbReference>
<reference evidence="3 4" key="1">
    <citation type="submission" date="2018-06" db="EMBL/GenBank/DDBJ databases">
        <authorList>
            <consortium name="Pathogen Informatics"/>
            <person name="Doyle S."/>
        </authorList>
    </citation>
    <scope>NUCLEOTIDE SEQUENCE [LARGE SCALE GENOMIC DNA]</scope>
    <source>
        <strain evidence="3 4">NCTC11190</strain>
    </source>
</reference>
<feature type="domain" description="HTH cro/C1-type" evidence="2">
    <location>
        <begin position="5"/>
        <end position="60"/>
    </location>
</feature>
<evidence type="ECO:0008006" key="5">
    <source>
        <dbReference type="Google" id="ProtNLM"/>
    </source>
</evidence>
<sequence>MKDRLAQFLKSEGLTAVKFAEIMEVQPSSISHLLSGRNKPNFDFISRILLRFPSLNPDWLINGIGEIYKSNPKNRNSPNTDVNENRITNVTETNGTIQTENKDTVRQGDMFEYSLNKEDKDISENDNDPVTVVNSRIPDKTMTEGNDASRADRKSISRVIIFYADGSFDEYRN</sequence>
<dbReference type="OrthoDB" id="1034290at2"/>
<gene>
    <name evidence="3" type="ORF">NCTC11190_01308</name>
</gene>
<dbReference type="AlphaFoldDB" id="A0A379MR13"/>
<evidence type="ECO:0000259" key="2">
    <source>
        <dbReference type="PROSITE" id="PS50943"/>
    </source>
</evidence>
<dbReference type="InterPro" id="IPR001357">
    <property type="entry name" value="BRCT_dom"/>
</dbReference>
<proteinExistence type="predicted"/>
<keyword evidence="4" id="KW-1185">Reference proteome</keyword>
<organism evidence="3 4">
    <name type="scientific">Rikenella microfusus</name>
    <dbReference type="NCBI Taxonomy" id="28139"/>
    <lineage>
        <taxon>Bacteria</taxon>
        <taxon>Pseudomonadati</taxon>
        <taxon>Bacteroidota</taxon>
        <taxon>Bacteroidia</taxon>
        <taxon>Bacteroidales</taxon>
        <taxon>Rikenellaceae</taxon>
        <taxon>Rikenella</taxon>
    </lineage>
</organism>
<accession>A0A379MR13</accession>
<dbReference type="CDD" id="cd00093">
    <property type="entry name" value="HTH_XRE"/>
    <property type="match status" value="1"/>
</dbReference>
<evidence type="ECO:0000313" key="3">
    <source>
        <dbReference type="EMBL" id="SUE34091.1"/>
    </source>
</evidence>
<dbReference type="PROSITE" id="PS50172">
    <property type="entry name" value="BRCT"/>
    <property type="match status" value="1"/>
</dbReference>
<dbReference type="Pfam" id="PF01381">
    <property type="entry name" value="HTH_3"/>
    <property type="match status" value="1"/>
</dbReference>
<dbReference type="STRING" id="880526.GCA_000427365_02344"/>
<feature type="domain" description="BRCT" evidence="1">
    <location>
        <begin position="1"/>
        <end position="64"/>
    </location>
</feature>
<dbReference type="InterPro" id="IPR010982">
    <property type="entry name" value="Lambda_DNA-bd_dom_sf"/>
</dbReference>
<dbReference type="Gene3D" id="1.10.260.40">
    <property type="entry name" value="lambda repressor-like DNA-binding domains"/>
    <property type="match status" value="1"/>
</dbReference>
<dbReference type="GO" id="GO:0003677">
    <property type="term" value="F:DNA binding"/>
    <property type="evidence" value="ECO:0007669"/>
    <property type="project" value="InterPro"/>
</dbReference>
<dbReference type="EMBL" id="UGVL01000001">
    <property type="protein sequence ID" value="SUE34091.1"/>
    <property type="molecule type" value="Genomic_DNA"/>
</dbReference>
<name>A0A379MR13_9BACT</name>
<dbReference type="SMART" id="SM00530">
    <property type="entry name" value="HTH_XRE"/>
    <property type="match status" value="1"/>
</dbReference>